<dbReference type="Pfam" id="PF12640">
    <property type="entry name" value="UPF0489"/>
    <property type="match status" value="1"/>
</dbReference>
<name>K2FZT9_9BACT</name>
<proteinExistence type="predicted"/>
<protein>
    <submittedName>
        <fullName evidence="1">Uncharacterized protein</fullName>
    </submittedName>
</protein>
<dbReference type="InterPro" id="IPR024131">
    <property type="entry name" value="UPF0489"/>
</dbReference>
<gene>
    <name evidence="1" type="ORF">ACD_3C00208G0004</name>
</gene>
<sequence>MYKNPFYIEEAVWNNSFWQPLRNWRSLFVPSIIKWSMLDLKIWDNIAFEEVDNNEITSFRWLKNFIETSFAWIPLYIFDNHNHAFYFWNLAKNKQIIKKNITLVHIDEHSDMREPDLYMHEYDLNDLNKVFEYTNNVLNVGNYIKPALKIWLIDNLNNIQSEWELDDIYSKILDLSWDMILNLDLDFFSEEMEYISYTKKKKIILGLAHKSKLITISTSPFFIDQNKAIEICKDIFLR</sequence>
<dbReference type="EMBL" id="AMFJ01000482">
    <property type="protein sequence ID" value="EKE27427.1"/>
    <property type="molecule type" value="Genomic_DNA"/>
</dbReference>
<organism evidence="1">
    <name type="scientific">uncultured bacterium</name>
    <name type="common">gcode 4</name>
    <dbReference type="NCBI Taxonomy" id="1234023"/>
    <lineage>
        <taxon>Bacteria</taxon>
        <taxon>environmental samples</taxon>
    </lineage>
</organism>
<dbReference type="AlphaFoldDB" id="K2FZT9"/>
<reference evidence="1" key="1">
    <citation type="journal article" date="2012" name="Science">
        <title>Fermentation, hydrogen, and sulfur metabolism in multiple uncultivated bacterial phyla.</title>
        <authorList>
            <person name="Wrighton K.C."/>
            <person name="Thomas B.C."/>
            <person name="Sharon I."/>
            <person name="Miller C.S."/>
            <person name="Castelle C.J."/>
            <person name="VerBerkmoes N.C."/>
            <person name="Wilkins M.J."/>
            <person name="Hettich R.L."/>
            <person name="Lipton M.S."/>
            <person name="Williams K.H."/>
            <person name="Long P.E."/>
            <person name="Banfield J.F."/>
        </authorList>
    </citation>
    <scope>NUCLEOTIDE SEQUENCE [LARGE SCALE GENOMIC DNA]</scope>
</reference>
<comment type="caution">
    <text evidence="1">The sequence shown here is derived from an EMBL/GenBank/DDBJ whole genome shotgun (WGS) entry which is preliminary data.</text>
</comment>
<evidence type="ECO:0000313" key="1">
    <source>
        <dbReference type="EMBL" id="EKE27427.1"/>
    </source>
</evidence>
<accession>K2FZT9</accession>